<feature type="domain" description="Peptidase M14" evidence="16">
    <location>
        <begin position="120"/>
        <end position="418"/>
    </location>
</feature>
<evidence type="ECO:0000256" key="15">
    <source>
        <dbReference type="SAM" id="SignalP"/>
    </source>
</evidence>
<gene>
    <name evidence="17" type="ORF">PMEA_00004693</name>
</gene>
<dbReference type="EMBL" id="CALNXJ010000013">
    <property type="protein sequence ID" value="CAH3112881.1"/>
    <property type="molecule type" value="Genomic_DNA"/>
</dbReference>
<dbReference type="Gene3D" id="3.40.630.10">
    <property type="entry name" value="Zn peptidases"/>
    <property type="match status" value="1"/>
</dbReference>
<dbReference type="SUPFAM" id="SSF54897">
    <property type="entry name" value="Protease propeptides/inhibitors"/>
    <property type="match status" value="1"/>
</dbReference>
<evidence type="ECO:0000313" key="17">
    <source>
        <dbReference type="EMBL" id="CAH3112881.1"/>
    </source>
</evidence>
<evidence type="ECO:0000256" key="10">
    <source>
        <dbReference type="ARBA" id="ARBA00023026"/>
    </source>
</evidence>
<feature type="active site" description="Proton donor/acceptor" evidence="14">
    <location>
        <position position="384"/>
    </location>
</feature>
<dbReference type="Gene3D" id="3.30.70.340">
    <property type="entry name" value="Metallocarboxypeptidase-like"/>
    <property type="match status" value="1"/>
</dbReference>
<comment type="cofactor">
    <cofactor evidence="1">
        <name>Zn(2+)</name>
        <dbReference type="ChEBI" id="CHEBI:29105"/>
    </cofactor>
</comment>
<organism evidence="17 18">
    <name type="scientific">Pocillopora meandrina</name>
    <dbReference type="NCBI Taxonomy" id="46732"/>
    <lineage>
        <taxon>Eukaryota</taxon>
        <taxon>Metazoa</taxon>
        <taxon>Cnidaria</taxon>
        <taxon>Anthozoa</taxon>
        <taxon>Hexacorallia</taxon>
        <taxon>Scleractinia</taxon>
        <taxon>Astrocoeniina</taxon>
        <taxon>Pocilloporidae</taxon>
        <taxon>Pocillopora</taxon>
    </lineage>
</organism>
<keyword evidence="9" id="KW-0862">Zinc</keyword>
<dbReference type="CDD" id="cd03860">
    <property type="entry name" value="M14_CP_A-B_like"/>
    <property type="match status" value="1"/>
</dbReference>
<protein>
    <recommendedName>
        <fullName evidence="16">Peptidase M14 domain-containing protein</fullName>
    </recommendedName>
</protein>
<dbReference type="GO" id="GO:0006508">
    <property type="term" value="P:proteolysis"/>
    <property type="evidence" value="ECO:0007669"/>
    <property type="project" value="UniProtKB-KW"/>
</dbReference>
<comment type="similarity">
    <text evidence="3 14">Belongs to the peptidase M14 family.</text>
</comment>
<dbReference type="GO" id="GO:0008270">
    <property type="term" value="F:zinc ion binding"/>
    <property type="evidence" value="ECO:0007669"/>
    <property type="project" value="InterPro"/>
</dbReference>
<dbReference type="FunFam" id="3.40.630.10:FF:000001">
    <property type="entry name" value="Carboxypeptidase B"/>
    <property type="match status" value="1"/>
</dbReference>
<dbReference type="PROSITE" id="PS52035">
    <property type="entry name" value="PEPTIDASE_M14"/>
    <property type="match status" value="1"/>
</dbReference>
<evidence type="ECO:0000256" key="2">
    <source>
        <dbReference type="ARBA" id="ARBA00003091"/>
    </source>
</evidence>
<evidence type="ECO:0000256" key="4">
    <source>
        <dbReference type="ARBA" id="ARBA00022645"/>
    </source>
</evidence>
<dbReference type="Proteomes" id="UP001159428">
    <property type="component" value="Unassembled WGS sequence"/>
</dbReference>
<evidence type="ECO:0000259" key="16">
    <source>
        <dbReference type="PROSITE" id="PS52035"/>
    </source>
</evidence>
<keyword evidence="18" id="KW-1185">Reference proteome</keyword>
<comment type="function">
    <text evidence="2">Extracellular metalloprotease that contributes to pathogenicity.</text>
</comment>
<evidence type="ECO:0000256" key="7">
    <source>
        <dbReference type="ARBA" id="ARBA00022729"/>
    </source>
</evidence>
<keyword evidence="10" id="KW-0843">Virulence</keyword>
<dbReference type="SMART" id="SM00631">
    <property type="entry name" value="Zn_pept"/>
    <property type="match status" value="1"/>
</dbReference>
<proteinExistence type="inferred from homology"/>
<dbReference type="PANTHER" id="PTHR11705:SF143">
    <property type="entry name" value="SLL0236 PROTEIN"/>
    <property type="match status" value="1"/>
</dbReference>
<keyword evidence="13" id="KW-1015">Disulfide bond</keyword>
<feature type="signal peptide" evidence="15">
    <location>
        <begin position="1"/>
        <end position="19"/>
    </location>
</feature>
<dbReference type="Pfam" id="PF02244">
    <property type="entry name" value="Propep_M14"/>
    <property type="match status" value="1"/>
</dbReference>
<keyword evidence="6" id="KW-0479">Metal-binding</keyword>
<evidence type="ECO:0000256" key="6">
    <source>
        <dbReference type="ARBA" id="ARBA00022723"/>
    </source>
</evidence>
<dbReference type="SUPFAM" id="SSF53187">
    <property type="entry name" value="Zn-dependent exopeptidases"/>
    <property type="match status" value="1"/>
</dbReference>
<reference evidence="17 18" key="1">
    <citation type="submission" date="2022-05" db="EMBL/GenBank/DDBJ databases">
        <authorList>
            <consortium name="Genoscope - CEA"/>
            <person name="William W."/>
        </authorList>
    </citation>
    <scope>NUCLEOTIDE SEQUENCE [LARGE SCALE GENOMIC DNA]</scope>
</reference>
<keyword evidence="5" id="KW-0645">Protease</keyword>
<dbReference type="Pfam" id="PF00246">
    <property type="entry name" value="Peptidase_M14"/>
    <property type="match status" value="1"/>
</dbReference>
<evidence type="ECO:0000256" key="8">
    <source>
        <dbReference type="ARBA" id="ARBA00022801"/>
    </source>
</evidence>
<evidence type="ECO:0000256" key="1">
    <source>
        <dbReference type="ARBA" id="ARBA00001947"/>
    </source>
</evidence>
<evidence type="ECO:0000313" key="18">
    <source>
        <dbReference type="Proteomes" id="UP001159428"/>
    </source>
</evidence>
<dbReference type="AlphaFoldDB" id="A0AAU9WHP6"/>
<evidence type="ECO:0000256" key="13">
    <source>
        <dbReference type="ARBA" id="ARBA00023157"/>
    </source>
</evidence>
<dbReference type="InterPro" id="IPR003146">
    <property type="entry name" value="M14A_act_pep"/>
</dbReference>
<name>A0AAU9WHP6_9CNID</name>
<feature type="chain" id="PRO_5043448823" description="Peptidase M14 domain-containing protein" evidence="15">
    <location>
        <begin position="20"/>
        <end position="420"/>
    </location>
</feature>
<keyword evidence="8" id="KW-0378">Hydrolase</keyword>
<dbReference type="PROSITE" id="PS00132">
    <property type="entry name" value="CARBOXYPEPT_ZN_1"/>
    <property type="match status" value="1"/>
</dbReference>
<dbReference type="GO" id="GO:0005615">
    <property type="term" value="C:extracellular space"/>
    <property type="evidence" value="ECO:0007669"/>
    <property type="project" value="TreeGrafter"/>
</dbReference>
<keyword evidence="7 15" id="KW-0732">Signal</keyword>
<dbReference type="PRINTS" id="PR00765">
    <property type="entry name" value="CRBOXYPTASEA"/>
</dbReference>
<dbReference type="InterPro" id="IPR057246">
    <property type="entry name" value="CARBOXYPEPT_ZN_1"/>
</dbReference>
<sequence length="420" mass="47760">MQRTLVFIFLFCVFGKCLCEERANFKGYRVIRATPANEAQLKLLANLEESGNFEVDFWTHPSHVGAAVDIRVSALQYPRLAKLLESNGIIFTILIPDVQDLMESENPPPARSARAYDYGRYNRLTPMVDELRSLVSSHPNLASLVEEFGTSYEKRTIYAVKISSNPNAGRKTFFINCGIHAREWITPATCMFMINQMLKKYGKDASVTNMVDRLDWVIMPVFNVDGYEFTHTGNRMWRKTMSRNSGSSCLGTDPNRNWNFGWAGVGTSSNPCRDTYHGPRPFSEIEVRNVARYLYKNRRNLIGYMDIHAYSQLWMTPWGYKRAYPKDYTELKRVSDIAVNALYNAGYRTQYRVGPSSIIIYANSGSTKDWAYGVLGVRYSFALELRDKGQYGFLLPANQIIPTGLETFAAIKAMGAALKI</sequence>
<evidence type="ECO:0000256" key="11">
    <source>
        <dbReference type="ARBA" id="ARBA00023049"/>
    </source>
</evidence>
<evidence type="ECO:0000256" key="12">
    <source>
        <dbReference type="ARBA" id="ARBA00023145"/>
    </source>
</evidence>
<evidence type="ECO:0000256" key="9">
    <source>
        <dbReference type="ARBA" id="ARBA00022833"/>
    </source>
</evidence>
<dbReference type="GO" id="GO:0004181">
    <property type="term" value="F:metallocarboxypeptidase activity"/>
    <property type="evidence" value="ECO:0007669"/>
    <property type="project" value="InterPro"/>
</dbReference>
<evidence type="ECO:0000256" key="3">
    <source>
        <dbReference type="ARBA" id="ARBA00005988"/>
    </source>
</evidence>
<dbReference type="FunFam" id="3.30.70.340:FF:000002">
    <property type="entry name" value="Carboxypeptidase A"/>
    <property type="match status" value="1"/>
</dbReference>
<accession>A0AAU9WHP6</accession>
<dbReference type="InterPro" id="IPR036990">
    <property type="entry name" value="M14A-like_propep"/>
</dbReference>
<evidence type="ECO:0000256" key="5">
    <source>
        <dbReference type="ARBA" id="ARBA00022670"/>
    </source>
</evidence>
<keyword evidence="11" id="KW-0482">Metalloprotease</keyword>
<comment type="caution">
    <text evidence="17">The sequence shown here is derived from an EMBL/GenBank/DDBJ whole genome shotgun (WGS) entry which is preliminary data.</text>
</comment>
<dbReference type="InterPro" id="IPR000834">
    <property type="entry name" value="Peptidase_M14"/>
</dbReference>
<keyword evidence="4" id="KW-0121">Carboxypeptidase</keyword>
<evidence type="ECO:0000256" key="14">
    <source>
        <dbReference type="PROSITE-ProRule" id="PRU01379"/>
    </source>
</evidence>
<dbReference type="PANTHER" id="PTHR11705">
    <property type="entry name" value="PROTEASE FAMILY M14 CARBOXYPEPTIDASE A,B"/>
    <property type="match status" value="1"/>
</dbReference>
<keyword evidence="12" id="KW-0865">Zymogen</keyword>